<keyword evidence="9" id="KW-1185">Reference proteome</keyword>
<dbReference type="Pfam" id="PF13844">
    <property type="entry name" value="Glyco_transf_41"/>
    <property type="match status" value="3"/>
</dbReference>
<evidence type="ECO:0000259" key="7">
    <source>
        <dbReference type="Pfam" id="PF13844"/>
    </source>
</evidence>
<dbReference type="GO" id="GO:0016740">
    <property type="term" value="F:transferase activity"/>
    <property type="evidence" value="ECO:0007669"/>
    <property type="project" value="UniProtKB-KW"/>
</dbReference>
<organism evidence="8 9">
    <name type="scientific">Cyclotella cryptica</name>
    <dbReference type="NCBI Taxonomy" id="29204"/>
    <lineage>
        <taxon>Eukaryota</taxon>
        <taxon>Sar</taxon>
        <taxon>Stramenopiles</taxon>
        <taxon>Ochrophyta</taxon>
        <taxon>Bacillariophyta</taxon>
        <taxon>Coscinodiscophyceae</taxon>
        <taxon>Thalassiosirophycidae</taxon>
        <taxon>Stephanodiscales</taxon>
        <taxon>Stephanodiscaceae</taxon>
        <taxon>Cyclotella</taxon>
    </lineage>
</organism>
<dbReference type="InterPro" id="IPR029489">
    <property type="entry name" value="OGT/SEC/SPY_C"/>
</dbReference>
<comment type="caution">
    <text evidence="8">The sequence shown here is derived from an EMBL/GenBank/DDBJ whole genome shotgun (WGS) entry which is preliminary data.</text>
</comment>
<keyword evidence="6" id="KW-0732">Signal</keyword>
<feature type="domain" description="O-GlcNAc transferase C-terminal" evidence="7">
    <location>
        <begin position="711"/>
        <end position="781"/>
    </location>
</feature>
<comment type="pathway">
    <text evidence="1">Protein modification; protein glycosylation.</text>
</comment>
<dbReference type="Gene3D" id="3.40.50.11380">
    <property type="match status" value="1"/>
</dbReference>
<dbReference type="Proteomes" id="UP001516023">
    <property type="component" value="Unassembled WGS sequence"/>
</dbReference>
<dbReference type="PANTHER" id="PTHR44366:SF1">
    <property type="entry name" value="UDP-N-ACETYLGLUCOSAMINE--PEPTIDE N-ACETYLGLUCOSAMINYLTRANSFERASE 110 KDA SUBUNIT"/>
    <property type="match status" value="1"/>
</dbReference>
<evidence type="ECO:0000256" key="2">
    <source>
        <dbReference type="ARBA" id="ARBA00022679"/>
    </source>
</evidence>
<reference evidence="8 9" key="1">
    <citation type="journal article" date="2020" name="G3 (Bethesda)">
        <title>Improved Reference Genome for Cyclotella cryptica CCMP332, a Model for Cell Wall Morphogenesis, Salinity Adaptation, and Lipid Production in Diatoms (Bacillariophyta).</title>
        <authorList>
            <person name="Roberts W.R."/>
            <person name="Downey K.M."/>
            <person name="Ruck E.C."/>
            <person name="Traller J.C."/>
            <person name="Alverson A.J."/>
        </authorList>
    </citation>
    <scope>NUCLEOTIDE SEQUENCE [LARGE SCALE GENOMIC DNA]</scope>
    <source>
        <strain evidence="8 9">CCMP332</strain>
    </source>
</reference>
<evidence type="ECO:0000313" key="9">
    <source>
        <dbReference type="Proteomes" id="UP001516023"/>
    </source>
</evidence>
<dbReference type="AlphaFoldDB" id="A0ABD3P5W5"/>
<feature type="compositionally biased region" description="Polar residues" evidence="5">
    <location>
        <begin position="19"/>
        <end position="33"/>
    </location>
</feature>
<evidence type="ECO:0000256" key="1">
    <source>
        <dbReference type="ARBA" id="ARBA00004922"/>
    </source>
</evidence>
<evidence type="ECO:0000256" key="4">
    <source>
        <dbReference type="ARBA" id="ARBA00022803"/>
    </source>
</evidence>
<accession>A0ABD3P5W5</accession>
<dbReference type="Gene3D" id="3.40.50.2000">
    <property type="entry name" value="Glycogen Phosphorylase B"/>
    <property type="match status" value="1"/>
</dbReference>
<evidence type="ECO:0000313" key="8">
    <source>
        <dbReference type="EMBL" id="KAL3783580.1"/>
    </source>
</evidence>
<feature type="chain" id="PRO_5044760446" description="O-GlcNAc transferase C-terminal domain-containing protein" evidence="6">
    <location>
        <begin position="17"/>
        <end position="804"/>
    </location>
</feature>
<protein>
    <recommendedName>
        <fullName evidence="7">O-GlcNAc transferase C-terminal domain-containing protein</fullName>
    </recommendedName>
</protein>
<gene>
    <name evidence="8" type="ORF">HJC23_002084</name>
</gene>
<keyword evidence="3" id="KW-0677">Repeat</keyword>
<feature type="domain" description="O-GlcNAc transferase C-terminal" evidence="7">
    <location>
        <begin position="543"/>
        <end position="676"/>
    </location>
</feature>
<evidence type="ECO:0000256" key="5">
    <source>
        <dbReference type="SAM" id="MobiDB-lite"/>
    </source>
</evidence>
<keyword evidence="2" id="KW-0808">Transferase</keyword>
<evidence type="ECO:0000256" key="6">
    <source>
        <dbReference type="SAM" id="SignalP"/>
    </source>
</evidence>
<evidence type="ECO:0000256" key="3">
    <source>
        <dbReference type="ARBA" id="ARBA00022737"/>
    </source>
</evidence>
<proteinExistence type="predicted"/>
<dbReference type="EMBL" id="JABMIG020000256">
    <property type="protein sequence ID" value="KAL3783580.1"/>
    <property type="molecule type" value="Genomic_DNA"/>
</dbReference>
<feature type="domain" description="O-GlcNAc transferase C-terminal" evidence="7">
    <location>
        <begin position="344"/>
        <end position="526"/>
    </location>
</feature>
<feature type="signal peptide" evidence="6">
    <location>
        <begin position="1"/>
        <end position="16"/>
    </location>
</feature>
<dbReference type="InterPro" id="IPR037919">
    <property type="entry name" value="OGT"/>
</dbReference>
<feature type="region of interest" description="Disordered" evidence="5">
    <location>
        <begin position="18"/>
        <end position="38"/>
    </location>
</feature>
<name>A0ABD3P5W5_9STRA</name>
<keyword evidence="4" id="KW-0802">TPR repeat</keyword>
<sequence>MTHAFIIICLLSSASSSSTFETSNRNVPRSLSQDVRRGLTPNGHTKRPFCNEWLCRNSASNTALASVRGRETYDETSLGAPASESLLPSKLESLLSHAKRFISQRDTSRAFAVLMEAYPLDPTSSQIAAMFQSCMEINVEVAHDRFHRWRTDAEQENRISFSEEELTNLFQDRMGLASLFIDKEKYDQAGSQLRNAIEESSVWLNHALSGGRHDKTDGINVSELDTTQFKHWKPQIDHAQYLLYRTNSACCKWDTYFQDGDRLRDALTHKTSPSGSVIRLLHPFDALKFPCVSLDLASKIAQSYAHRALESVGVPLGSDFFKTAKDASQPREVVTAVRPRAINDNSQLQRKIRVGYLSPDFTSRHPLAFLMQHVFRCHDKSRFSVHTYSLNSNEGDEGPEVQAIREASDSVAYLSPSRMSPMELYQRIMQDELDILVDLCGYAGTSLVAEIMASRCKLQHDNGNRLDQRFPIHISYMGFPGSVGSSRVWDYSVFDEHVIPPSARKHYTEALVFMPHCYFVNSHRTVVGGPGDGILLANDTERIELRKKYGIHPSAFVYCCHSRPDKIDPLTFRSWMRALCIVREEHKKKEISDDSLPVLWLLRSGDEMENNLRSLVRCEFGDHIEDALVFADVSERKEHLKRLGCADLFLDTPAYNAHTLGCDALYIGVPMISLLHGANNTDSDNIANADDESVAAANLQSDSPKNPNRLVATDKLASKVGASLLYASSCEEFIVHDMQAYEDLMVECSINQKWFDAVRGRLRASRHICPLFDTFRWVKNLETAFLKMMTLDVDDFPDIVVFEE</sequence>
<dbReference type="PANTHER" id="PTHR44366">
    <property type="entry name" value="UDP-N-ACETYLGLUCOSAMINE--PEPTIDE N-ACETYLGLUCOSAMINYLTRANSFERASE 110 KDA SUBUNIT"/>
    <property type="match status" value="1"/>
</dbReference>